<keyword evidence="3" id="KW-1185">Reference proteome</keyword>
<evidence type="ECO:0000256" key="1">
    <source>
        <dbReference type="SAM" id="Coils"/>
    </source>
</evidence>
<reference evidence="2" key="2">
    <citation type="submission" date="2020-06" db="EMBL/GenBank/DDBJ databases">
        <authorList>
            <person name="Sheffer M."/>
        </authorList>
    </citation>
    <scope>NUCLEOTIDE SEQUENCE</scope>
</reference>
<name>A0A8T0ENX5_ARGBR</name>
<comment type="caution">
    <text evidence="2">The sequence shown here is derived from an EMBL/GenBank/DDBJ whole genome shotgun (WGS) entry which is preliminary data.</text>
</comment>
<dbReference type="AlphaFoldDB" id="A0A8T0ENX5"/>
<evidence type="ECO:0000313" key="3">
    <source>
        <dbReference type="Proteomes" id="UP000807504"/>
    </source>
</evidence>
<dbReference type="EMBL" id="JABXBU010002072">
    <property type="protein sequence ID" value="KAF8777480.1"/>
    <property type="molecule type" value="Genomic_DNA"/>
</dbReference>
<evidence type="ECO:0000313" key="2">
    <source>
        <dbReference type="EMBL" id="KAF8777480.1"/>
    </source>
</evidence>
<dbReference type="Proteomes" id="UP000807504">
    <property type="component" value="Unassembled WGS sequence"/>
</dbReference>
<feature type="coiled-coil region" evidence="1">
    <location>
        <begin position="249"/>
        <end position="276"/>
    </location>
</feature>
<organism evidence="2 3">
    <name type="scientific">Argiope bruennichi</name>
    <name type="common">Wasp spider</name>
    <name type="synonym">Aranea bruennichi</name>
    <dbReference type="NCBI Taxonomy" id="94029"/>
    <lineage>
        <taxon>Eukaryota</taxon>
        <taxon>Metazoa</taxon>
        <taxon>Ecdysozoa</taxon>
        <taxon>Arthropoda</taxon>
        <taxon>Chelicerata</taxon>
        <taxon>Arachnida</taxon>
        <taxon>Araneae</taxon>
        <taxon>Araneomorphae</taxon>
        <taxon>Entelegynae</taxon>
        <taxon>Araneoidea</taxon>
        <taxon>Araneidae</taxon>
        <taxon>Argiope</taxon>
    </lineage>
</organism>
<reference evidence="2" key="1">
    <citation type="journal article" date="2020" name="bioRxiv">
        <title>Chromosome-level reference genome of the European wasp spider Argiope bruennichi: a resource for studies on range expansion and evolutionary adaptation.</title>
        <authorList>
            <person name="Sheffer M.M."/>
            <person name="Hoppe A."/>
            <person name="Krehenwinkel H."/>
            <person name="Uhl G."/>
            <person name="Kuss A.W."/>
            <person name="Jensen L."/>
            <person name="Jensen C."/>
            <person name="Gillespie R.G."/>
            <person name="Hoff K.J."/>
            <person name="Prost S."/>
        </authorList>
    </citation>
    <scope>NUCLEOTIDE SEQUENCE</scope>
</reference>
<protein>
    <submittedName>
        <fullName evidence="2">Uncharacterized protein</fullName>
    </submittedName>
</protein>
<keyword evidence="1" id="KW-0175">Coiled coil</keyword>
<gene>
    <name evidence="2" type="ORF">HNY73_014337</name>
</gene>
<sequence length="303" mass="34931">MKYEIEDFSSIFCFGHSTISSTEEGDLCYEISNCKDFAYDQIFDSVQVLGLMHQEYFFETVSEIFRKKEILASKERFMSFVLSRCMKLSEIPTLFNFLVLCTFIDNLISCICNEVECFKVVKMASKCVTAAFRRRYVDLFDKENGFKGFANYCEKLNATVLNPSGHDSETDSEDSLDLEEFIPPDTDEVINLLRSFKEIDDSDFLLTDSEKKFLYEQDALALDIDPAEDVFIPLNESTETTEVKNLGMASSESTELKDIEMAMQNLNIESKKILERINNYCLMCEDNYKEVVCVAKELELCEF</sequence>
<proteinExistence type="predicted"/>
<accession>A0A8T0ENX5</accession>